<gene>
    <name evidence="3" type="ORF">CRM82_13005</name>
</gene>
<evidence type="ECO:0000313" key="3">
    <source>
        <dbReference type="EMBL" id="PEH89395.1"/>
    </source>
</evidence>
<dbReference type="Pfam" id="PF07883">
    <property type="entry name" value="Cupin_2"/>
    <property type="match status" value="1"/>
</dbReference>
<organism evidence="3 4">
    <name type="scientific">Comamonas terrigena</name>
    <dbReference type="NCBI Taxonomy" id="32013"/>
    <lineage>
        <taxon>Bacteria</taxon>
        <taxon>Pseudomonadati</taxon>
        <taxon>Pseudomonadota</taxon>
        <taxon>Betaproteobacteria</taxon>
        <taxon>Burkholderiales</taxon>
        <taxon>Comamonadaceae</taxon>
        <taxon>Comamonas</taxon>
    </lineage>
</organism>
<dbReference type="PANTHER" id="PTHR46797">
    <property type="entry name" value="HTH-TYPE TRANSCRIPTIONAL REGULATOR"/>
    <property type="match status" value="1"/>
</dbReference>
<dbReference type="AlphaFoldDB" id="A0A2A7UVQ1"/>
<keyword evidence="4" id="KW-1185">Reference proteome</keyword>
<dbReference type="RefSeq" id="WP_066534244.1">
    <property type="nucleotide sequence ID" value="NZ_PDEA01000001.1"/>
</dbReference>
<keyword evidence="1" id="KW-0238">DNA-binding</keyword>
<evidence type="ECO:0000313" key="4">
    <source>
        <dbReference type="Proteomes" id="UP000220246"/>
    </source>
</evidence>
<dbReference type="PROSITE" id="PS50943">
    <property type="entry name" value="HTH_CROC1"/>
    <property type="match status" value="1"/>
</dbReference>
<dbReference type="InterPro" id="IPR013096">
    <property type="entry name" value="Cupin_2"/>
</dbReference>
<evidence type="ECO:0000256" key="1">
    <source>
        <dbReference type="ARBA" id="ARBA00023125"/>
    </source>
</evidence>
<dbReference type="Gene3D" id="2.60.120.10">
    <property type="entry name" value="Jelly Rolls"/>
    <property type="match status" value="1"/>
</dbReference>
<comment type="caution">
    <text evidence="3">The sequence shown here is derived from an EMBL/GenBank/DDBJ whole genome shotgun (WGS) entry which is preliminary data.</text>
</comment>
<dbReference type="OrthoDB" id="73827at2"/>
<dbReference type="Proteomes" id="UP000220246">
    <property type="component" value="Unassembled WGS sequence"/>
</dbReference>
<dbReference type="GO" id="GO:0005829">
    <property type="term" value="C:cytosol"/>
    <property type="evidence" value="ECO:0007669"/>
    <property type="project" value="TreeGrafter"/>
</dbReference>
<dbReference type="CDD" id="cd00093">
    <property type="entry name" value="HTH_XRE"/>
    <property type="match status" value="1"/>
</dbReference>
<dbReference type="GO" id="GO:0003677">
    <property type="term" value="F:DNA binding"/>
    <property type="evidence" value="ECO:0007669"/>
    <property type="project" value="UniProtKB-KW"/>
</dbReference>
<dbReference type="EMBL" id="PDEA01000001">
    <property type="protein sequence ID" value="PEH89395.1"/>
    <property type="molecule type" value="Genomic_DNA"/>
</dbReference>
<dbReference type="SUPFAM" id="SSF47413">
    <property type="entry name" value="lambda repressor-like DNA-binding domains"/>
    <property type="match status" value="1"/>
</dbReference>
<protein>
    <submittedName>
        <fullName evidence="3">XRE family transcriptional regulator</fullName>
    </submittedName>
</protein>
<evidence type="ECO:0000259" key="2">
    <source>
        <dbReference type="PROSITE" id="PS50943"/>
    </source>
</evidence>
<dbReference type="SMART" id="SM00530">
    <property type="entry name" value="HTH_XRE"/>
    <property type="match status" value="1"/>
</dbReference>
<dbReference type="GeneID" id="80801535"/>
<accession>A0A2A7UVQ1</accession>
<dbReference type="Pfam" id="PF01381">
    <property type="entry name" value="HTH_3"/>
    <property type="match status" value="1"/>
</dbReference>
<dbReference type="InterPro" id="IPR011051">
    <property type="entry name" value="RmlC_Cupin_sf"/>
</dbReference>
<dbReference type="InterPro" id="IPR010982">
    <property type="entry name" value="Lambda_DNA-bd_dom_sf"/>
</dbReference>
<name>A0A2A7UVQ1_COMTR</name>
<dbReference type="InterPro" id="IPR014710">
    <property type="entry name" value="RmlC-like_jellyroll"/>
</dbReference>
<dbReference type="SUPFAM" id="SSF51182">
    <property type="entry name" value="RmlC-like cupins"/>
    <property type="match status" value="1"/>
</dbReference>
<dbReference type="CDD" id="cd02209">
    <property type="entry name" value="cupin_XRE_C"/>
    <property type="match status" value="1"/>
</dbReference>
<dbReference type="PANTHER" id="PTHR46797:SF10">
    <property type="entry name" value="BLR1115 PROTEIN"/>
    <property type="match status" value="1"/>
</dbReference>
<dbReference type="InterPro" id="IPR001387">
    <property type="entry name" value="Cro/C1-type_HTH"/>
</dbReference>
<feature type="domain" description="HTH cro/C1-type" evidence="2">
    <location>
        <begin position="11"/>
        <end position="65"/>
    </location>
</feature>
<dbReference type="Gene3D" id="1.10.260.40">
    <property type="entry name" value="lambda repressor-like DNA-binding domains"/>
    <property type="match status" value="1"/>
</dbReference>
<proteinExistence type="predicted"/>
<dbReference type="InterPro" id="IPR050807">
    <property type="entry name" value="TransReg_Diox_bact_type"/>
</dbReference>
<reference evidence="4" key="1">
    <citation type="submission" date="2017-09" db="EMBL/GenBank/DDBJ databases">
        <title>FDA dAtabase for Regulatory Grade micrObial Sequences (FDA-ARGOS): Supporting development and validation of Infectious Disease Dx tests.</title>
        <authorList>
            <person name="Minogue T."/>
            <person name="Wolcott M."/>
            <person name="Wasieloski L."/>
            <person name="Aguilar W."/>
            <person name="Moore D."/>
            <person name="Tallon L."/>
            <person name="Sadzewicz L."/>
            <person name="Ott S."/>
            <person name="Zhao X."/>
            <person name="Nagaraj S."/>
            <person name="Vavikolanu K."/>
            <person name="Aluvathingal J."/>
            <person name="Nadendla S."/>
            <person name="Sichtig H."/>
        </authorList>
    </citation>
    <scope>NUCLEOTIDE SEQUENCE [LARGE SCALE GENOMIC DNA]</scope>
    <source>
        <strain evidence="4">FDAARGOS_394</strain>
    </source>
</reference>
<dbReference type="GO" id="GO:0003700">
    <property type="term" value="F:DNA-binding transcription factor activity"/>
    <property type="evidence" value="ECO:0007669"/>
    <property type="project" value="TreeGrafter"/>
</dbReference>
<dbReference type="STRING" id="1219032.GCA_001515545_01090"/>
<sequence length="204" mass="21603">MDIDTLLAARVRGLRKARGATLDLLAQRSGVSRSMISLIERGETSPTAAVLSKLASALDVPLATLFDAVPADTPPSPLARHAEQACWTDPGSGYQRRHLTPPGLGAPLELVEVTFPAGQSVTFDNATHLPAHLAPQQQLWLLEGRMTLTVGHQTWALAAGDCLAMVVNQPIVFANPGDRPARYVLASTVASPSFTAALAARTLR</sequence>